<dbReference type="RefSeq" id="WP_072931692.1">
    <property type="nucleotide sequence ID" value="NZ_BMFL01000005.1"/>
</dbReference>
<dbReference type="EMBL" id="BMFL01000005">
    <property type="protein sequence ID" value="GGE93357.1"/>
    <property type="molecule type" value="Genomic_DNA"/>
</dbReference>
<accession>A0A1M6Y6H7</accession>
<gene>
    <name evidence="1" type="ORF">GCM10010984_08730</name>
    <name evidence="2" type="ORF">SAMN05443634_106110</name>
</gene>
<dbReference type="AlphaFoldDB" id="A0A1M6Y6H7"/>
<reference evidence="2" key="2">
    <citation type="submission" date="2016-11" db="EMBL/GenBank/DDBJ databases">
        <authorList>
            <person name="Jaros S."/>
            <person name="Januszkiewicz K."/>
            <person name="Wedrychowicz H."/>
        </authorList>
    </citation>
    <scope>NUCLEOTIDE SEQUENCE [LARGE SCALE GENOMIC DNA]</scope>
    <source>
        <strain evidence="2">DSM 27989</strain>
    </source>
</reference>
<dbReference type="EMBL" id="FRBH01000006">
    <property type="protein sequence ID" value="SHL13856.1"/>
    <property type="molecule type" value="Genomic_DNA"/>
</dbReference>
<evidence type="ECO:0000313" key="4">
    <source>
        <dbReference type="Proteomes" id="UP000650994"/>
    </source>
</evidence>
<evidence type="ECO:0000313" key="2">
    <source>
        <dbReference type="EMBL" id="SHL13856.1"/>
    </source>
</evidence>
<dbReference type="STRING" id="1434701.SAMN05443634_106110"/>
<dbReference type="Proteomes" id="UP000650994">
    <property type="component" value="Unassembled WGS sequence"/>
</dbReference>
<name>A0A1M6Y6H7_9FLAO</name>
<proteinExistence type="predicted"/>
<dbReference type="Proteomes" id="UP000184120">
    <property type="component" value="Unassembled WGS sequence"/>
</dbReference>
<keyword evidence="4" id="KW-1185">Reference proteome</keyword>
<dbReference type="OrthoDB" id="1259773at2"/>
<reference evidence="3" key="3">
    <citation type="submission" date="2016-11" db="EMBL/GenBank/DDBJ databases">
        <authorList>
            <person name="Varghese N."/>
            <person name="Submissions S."/>
        </authorList>
    </citation>
    <scope>NUCLEOTIDE SEQUENCE [LARGE SCALE GENOMIC DNA]</scope>
    <source>
        <strain evidence="3">DSM 27989</strain>
    </source>
</reference>
<protein>
    <submittedName>
        <fullName evidence="2">Uncharacterized protein</fullName>
    </submittedName>
</protein>
<dbReference type="PROSITE" id="PS51257">
    <property type="entry name" value="PROKAR_LIPOPROTEIN"/>
    <property type="match status" value="1"/>
</dbReference>
<reference evidence="1" key="5">
    <citation type="submission" date="2024-05" db="EMBL/GenBank/DDBJ databases">
        <authorList>
            <person name="Sun Q."/>
            <person name="Zhou Y."/>
        </authorList>
    </citation>
    <scope>NUCLEOTIDE SEQUENCE</scope>
    <source>
        <strain evidence="1">CGMCC 1.12707</strain>
    </source>
</reference>
<reference evidence="1" key="1">
    <citation type="journal article" date="2014" name="Int. J. Syst. Evol. Microbiol.">
        <title>Complete genome of a new Firmicutes species belonging to the dominant human colonic microbiota ('Ruminococcus bicirculans') reveals two chromosomes and a selective capacity to utilize plant glucans.</title>
        <authorList>
            <consortium name="NISC Comparative Sequencing Program"/>
            <person name="Wegmann U."/>
            <person name="Louis P."/>
            <person name="Goesmann A."/>
            <person name="Henrissat B."/>
            <person name="Duncan S.H."/>
            <person name="Flint H.J."/>
        </authorList>
    </citation>
    <scope>NUCLEOTIDE SEQUENCE</scope>
    <source>
        <strain evidence="1">CGMCC 1.12707</strain>
    </source>
</reference>
<sequence length="154" mass="18344">MKNIFNIYLVFFAFVYGCTVNKNTDISFVNISNQTDEDKKIEKWYYENTPKEYNKKEDEILVFFSGQAFKGSEIIVNKKDTLKFKEESNPLECLGYKMYIIKKNAKFLYVISEKKQEKLKLKLNNNYDYLIVGNSLHNLWGVVYYPFFPNITCR</sequence>
<organism evidence="2 3">
    <name type="scientific">Chishuiella changwenlii</name>
    <dbReference type="NCBI Taxonomy" id="1434701"/>
    <lineage>
        <taxon>Bacteria</taxon>
        <taxon>Pseudomonadati</taxon>
        <taxon>Bacteroidota</taxon>
        <taxon>Flavobacteriia</taxon>
        <taxon>Flavobacteriales</taxon>
        <taxon>Weeksellaceae</taxon>
        <taxon>Chishuiella</taxon>
    </lineage>
</organism>
<reference evidence="4" key="4">
    <citation type="journal article" date="2019" name="Int. J. Syst. Evol. Microbiol.">
        <title>The Global Catalogue of Microorganisms (GCM) 10K type strain sequencing project: providing services to taxonomists for standard genome sequencing and annotation.</title>
        <authorList>
            <consortium name="The Broad Institute Genomics Platform"/>
            <consortium name="The Broad Institute Genome Sequencing Center for Infectious Disease"/>
            <person name="Wu L."/>
            <person name="Ma J."/>
        </authorList>
    </citation>
    <scope>NUCLEOTIDE SEQUENCE [LARGE SCALE GENOMIC DNA]</scope>
    <source>
        <strain evidence="4">CGMCC 1.12707</strain>
    </source>
</reference>
<evidence type="ECO:0000313" key="1">
    <source>
        <dbReference type="EMBL" id="GGE93357.1"/>
    </source>
</evidence>
<evidence type="ECO:0000313" key="3">
    <source>
        <dbReference type="Proteomes" id="UP000184120"/>
    </source>
</evidence>